<evidence type="ECO:0000256" key="2">
    <source>
        <dbReference type="ARBA" id="ARBA00011233"/>
    </source>
</evidence>
<keyword evidence="10" id="KW-0998">Cell outer membrane</keyword>
<proteinExistence type="predicted"/>
<dbReference type="RefSeq" id="WP_124731594.1">
    <property type="nucleotide sequence ID" value="NZ_CBCSKC010000020.1"/>
</dbReference>
<dbReference type="Gene3D" id="2.40.160.10">
    <property type="entry name" value="Porin"/>
    <property type="match status" value="1"/>
</dbReference>
<dbReference type="InterPro" id="IPR033900">
    <property type="entry name" value="Gram_neg_porin_domain"/>
</dbReference>
<evidence type="ECO:0000256" key="5">
    <source>
        <dbReference type="ARBA" id="ARBA00022692"/>
    </source>
</evidence>
<dbReference type="GO" id="GO:0006811">
    <property type="term" value="P:monoatomic ion transport"/>
    <property type="evidence" value="ECO:0007669"/>
    <property type="project" value="UniProtKB-KW"/>
</dbReference>
<evidence type="ECO:0000259" key="12">
    <source>
        <dbReference type="Pfam" id="PF13609"/>
    </source>
</evidence>
<dbReference type="PANTHER" id="PTHR34501">
    <property type="entry name" value="PROTEIN YDDL-RELATED"/>
    <property type="match status" value="1"/>
</dbReference>
<dbReference type="InterPro" id="IPR002299">
    <property type="entry name" value="Porin_Neis"/>
</dbReference>
<keyword evidence="4" id="KW-1134">Transmembrane beta strand</keyword>
<dbReference type="KEGG" id="slj:EGC82_15715"/>
<evidence type="ECO:0000256" key="3">
    <source>
        <dbReference type="ARBA" id="ARBA00022448"/>
    </source>
</evidence>
<feature type="chain" id="PRO_5018005637" evidence="11">
    <location>
        <begin position="25"/>
        <end position="314"/>
    </location>
</feature>
<dbReference type="GO" id="GO:0046930">
    <property type="term" value="C:pore complex"/>
    <property type="evidence" value="ECO:0007669"/>
    <property type="project" value="UniProtKB-KW"/>
</dbReference>
<accession>A0A3G8LWQ5</accession>
<keyword evidence="8" id="KW-0626">Porin</keyword>
<dbReference type="EMBL" id="CP034015">
    <property type="protein sequence ID" value="AZG74069.1"/>
    <property type="molecule type" value="Genomic_DNA"/>
</dbReference>
<keyword evidence="7" id="KW-0406">Ion transport</keyword>
<dbReference type="CDD" id="cd00342">
    <property type="entry name" value="gram_neg_porins"/>
    <property type="match status" value="1"/>
</dbReference>
<sequence length="314" mass="33862">MMNVFCKTLLASAMAASLVSSAYAADPLQVYGKLNVTAQSNDVNDETETTIQSNASRFGVTGEFELSKSLEAFYTIEYEVNTGDDDKENFLARNQFVGLKGNFGAVSVGRNDTILKVSQGKVDQFNDLSGDVKNMFKGENRMAQTATYYTPMFGDFQAGVTYVASGDSDQVVGDNSSGEDGVSMAVMYGDAGLKSTPIYAAIAYDSKVKGYDTARATVQGKVAGLVIGGMYQQQEALDSGVTDNGFLFSTAYDINDVTLKAQYVDMENKGDSWSVGADYKLGKPTKLFAFYTANSFDSNDQDDSYVGIGIEHKF</sequence>
<evidence type="ECO:0000256" key="1">
    <source>
        <dbReference type="ARBA" id="ARBA00004571"/>
    </source>
</evidence>
<keyword evidence="3" id="KW-0813">Transport</keyword>
<evidence type="ECO:0000256" key="4">
    <source>
        <dbReference type="ARBA" id="ARBA00022452"/>
    </source>
</evidence>
<reference evidence="14" key="1">
    <citation type="submission" date="2018-11" db="EMBL/GenBank/DDBJ databases">
        <title>Shewanella sp. M2.</title>
        <authorList>
            <person name="Hwang Y.J."/>
            <person name="Hwang C.Y."/>
        </authorList>
    </citation>
    <scope>NUCLEOTIDE SEQUENCE [LARGE SCALE GENOMIC DNA]</scope>
    <source>
        <strain evidence="14">LMG 19866</strain>
    </source>
</reference>
<keyword evidence="5" id="KW-0812">Transmembrane</keyword>
<evidence type="ECO:0000313" key="14">
    <source>
        <dbReference type="Proteomes" id="UP000278035"/>
    </source>
</evidence>
<evidence type="ECO:0000256" key="8">
    <source>
        <dbReference type="ARBA" id="ARBA00023114"/>
    </source>
</evidence>
<dbReference type="PRINTS" id="PR00184">
    <property type="entry name" value="NEISSPPORIN"/>
</dbReference>
<evidence type="ECO:0000256" key="11">
    <source>
        <dbReference type="SAM" id="SignalP"/>
    </source>
</evidence>
<comment type="subunit">
    <text evidence="2">Homotrimer.</text>
</comment>
<dbReference type="Proteomes" id="UP000278035">
    <property type="component" value="Chromosome"/>
</dbReference>
<keyword evidence="14" id="KW-1185">Reference proteome</keyword>
<feature type="signal peptide" evidence="11">
    <location>
        <begin position="1"/>
        <end position="24"/>
    </location>
</feature>
<comment type="subcellular location">
    <subcellularLocation>
        <location evidence="1">Cell outer membrane</location>
        <topology evidence="1">Multi-pass membrane protein</topology>
    </subcellularLocation>
</comment>
<name>A0A3G8LWQ5_9GAMM</name>
<dbReference type="Pfam" id="PF13609">
    <property type="entry name" value="Porin_4"/>
    <property type="match status" value="1"/>
</dbReference>
<evidence type="ECO:0000313" key="13">
    <source>
        <dbReference type="EMBL" id="AZG74069.1"/>
    </source>
</evidence>
<dbReference type="PANTHER" id="PTHR34501:SF9">
    <property type="entry name" value="MAJOR OUTER MEMBRANE PROTEIN P.IA"/>
    <property type="match status" value="1"/>
</dbReference>
<dbReference type="OrthoDB" id="8173690at2"/>
<gene>
    <name evidence="13" type="ORF">EGC82_15715</name>
</gene>
<keyword evidence="6 11" id="KW-0732">Signal</keyword>
<dbReference type="InterPro" id="IPR050298">
    <property type="entry name" value="Gram-neg_bact_OMP"/>
</dbReference>
<keyword evidence="9" id="KW-0472">Membrane</keyword>
<dbReference type="GO" id="GO:0009279">
    <property type="term" value="C:cell outer membrane"/>
    <property type="evidence" value="ECO:0007669"/>
    <property type="project" value="UniProtKB-SubCell"/>
</dbReference>
<evidence type="ECO:0000256" key="6">
    <source>
        <dbReference type="ARBA" id="ARBA00022729"/>
    </source>
</evidence>
<evidence type="ECO:0000256" key="9">
    <source>
        <dbReference type="ARBA" id="ARBA00023136"/>
    </source>
</evidence>
<dbReference type="AlphaFoldDB" id="A0A3G8LWQ5"/>
<organism evidence="13 14">
    <name type="scientific">Shewanella livingstonensis</name>
    <dbReference type="NCBI Taxonomy" id="150120"/>
    <lineage>
        <taxon>Bacteria</taxon>
        <taxon>Pseudomonadati</taxon>
        <taxon>Pseudomonadota</taxon>
        <taxon>Gammaproteobacteria</taxon>
        <taxon>Alteromonadales</taxon>
        <taxon>Shewanellaceae</taxon>
        <taxon>Shewanella</taxon>
    </lineage>
</organism>
<dbReference type="SUPFAM" id="SSF56935">
    <property type="entry name" value="Porins"/>
    <property type="match status" value="1"/>
</dbReference>
<protein>
    <submittedName>
        <fullName evidence="13">Porin</fullName>
    </submittedName>
</protein>
<dbReference type="GO" id="GO:0015288">
    <property type="term" value="F:porin activity"/>
    <property type="evidence" value="ECO:0007669"/>
    <property type="project" value="UniProtKB-KW"/>
</dbReference>
<feature type="domain" description="Porin" evidence="12">
    <location>
        <begin position="11"/>
        <end position="297"/>
    </location>
</feature>
<dbReference type="InterPro" id="IPR023614">
    <property type="entry name" value="Porin_dom_sf"/>
</dbReference>
<evidence type="ECO:0000256" key="10">
    <source>
        <dbReference type="ARBA" id="ARBA00023237"/>
    </source>
</evidence>
<evidence type="ECO:0000256" key="7">
    <source>
        <dbReference type="ARBA" id="ARBA00023065"/>
    </source>
</evidence>